<comment type="similarity">
    <text evidence="2">Belongs to the amino acid-polyamine-organocation (APC) superfamily. Spore germination protein (SGP) (TC 2.A.3.9) family.</text>
</comment>
<feature type="transmembrane region" description="Helical" evidence="9">
    <location>
        <begin position="332"/>
        <end position="348"/>
    </location>
</feature>
<feature type="compositionally biased region" description="Low complexity" evidence="8">
    <location>
        <begin position="398"/>
        <end position="411"/>
    </location>
</feature>
<keyword evidence="7 9" id="KW-0472">Membrane</keyword>
<name>F5L7E8_CALTT</name>
<dbReference type="Gene3D" id="1.20.1740.10">
    <property type="entry name" value="Amino acid/polyamine transporter I"/>
    <property type="match status" value="1"/>
</dbReference>
<dbReference type="NCBIfam" id="TIGR00912">
    <property type="entry name" value="2A0309"/>
    <property type="match status" value="1"/>
</dbReference>
<protein>
    <submittedName>
        <fullName evidence="10">Spore germination protein</fullName>
    </submittedName>
</protein>
<reference evidence="11 13" key="2">
    <citation type="journal article" date="2020" name="Extremophiles">
        <title>Genomic analysis of Caldalkalibacillus thermarum TA2.A1 reveals aerobic alkaliphilic metabolism and evolutionary hallmarks linking alkaliphilic bacteria and plant life.</title>
        <authorList>
            <person name="de Jong S.I."/>
            <person name="van den Broek M.A."/>
            <person name="Merkel A.Y."/>
            <person name="de la Torre Cortes P."/>
            <person name="Kalamorz F."/>
            <person name="Cook G.M."/>
            <person name="van Loosdrecht M.C.M."/>
            <person name="McMillan D.G.G."/>
        </authorList>
    </citation>
    <scope>NUCLEOTIDE SEQUENCE [LARGE SCALE GENOMIC DNA]</scope>
    <source>
        <strain evidence="11 13">TA2.A1</strain>
    </source>
</reference>
<dbReference type="GO" id="GO:0016020">
    <property type="term" value="C:membrane"/>
    <property type="evidence" value="ECO:0007669"/>
    <property type="project" value="UniProtKB-SubCell"/>
</dbReference>
<evidence type="ECO:0000313" key="11">
    <source>
        <dbReference type="EMBL" id="QZT32562.1"/>
    </source>
</evidence>
<evidence type="ECO:0000256" key="1">
    <source>
        <dbReference type="ARBA" id="ARBA00004141"/>
    </source>
</evidence>
<feature type="transmembrane region" description="Helical" evidence="9">
    <location>
        <begin position="21"/>
        <end position="44"/>
    </location>
</feature>
<dbReference type="Pfam" id="PF03845">
    <property type="entry name" value="Spore_permease"/>
    <property type="match status" value="1"/>
</dbReference>
<dbReference type="KEGG" id="cthu:HUR95_09095"/>
<evidence type="ECO:0000313" key="13">
    <source>
        <dbReference type="Proteomes" id="UP000825179"/>
    </source>
</evidence>
<dbReference type="OrthoDB" id="2661055at2"/>
<feature type="transmembrane region" description="Helical" evidence="9">
    <location>
        <begin position="297"/>
        <end position="320"/>
    </location>
</feature>
<evidence type="ECO:0000256" key="2">
    <source>
        <dbReference type="ARBA" id="ARBA00007998"/>
    </source>
</evidence>
<dbReference type="GO" id="GO:0009847">
    <property type="term" value="P:spore germination"/>
    <property type="evidence" value="ECO:0007669"/>
    <property type="project" value="InterPro"/>
</dbReference>
<dbReference type="Proteomes" id="UP000010716">
    <property type="component" value="Unassembled WGS sequence"/>
</dbReference>
<feature type="transmembrane region" description="Helical" evidence="9">
    <location>
        <begin position="56"/>
        <end position="77"/>
    </location>
</feature>
<evidence type="ECO:0000313" key="12">
    <source>
        <dbReference type="Proteomes" id="UP000010716"/>
    </source>
</evidence>
<evidence type="ECO:0000313" key="10">
    <source>
        <dbReference type="EMBL" id="EGL82740.1"/>
    </source>
</evidence>
<keyword evidence="5 9" id="KW-0812">Transmembrane</keyword>
<evidence type="ECO:0000256" key="9">
    <source>
        <dbReference type="SAM" id="Phobius"/>
    </source>
</evidence>
<dbReference type="RefSeq" id="WP_007504847.1">
    <property type="nucleotide sequence ID" value="NZ_AFCE01000140.1"/>
</dbReference>
<accession>F5L7E8</accession>
<keyword evidence="4" id="KW-0309">Germination</keyword>
<dbReference type="AlphaFoldDB" id="F5L7E8"/>
<feature type="compositionally biased region" description="Low complexity" evidence="8">
    <location>
        <begin position="425"/>
        <end position="439"/>
    </location>
</feature>
<feature type="region of interest" description="Disordered" evidence="8">
    <location>
        <begin position="398"/>
        <end position="439"/>
    </location>
</feature>
<evidence type="ECO:0000256" key="6">
    <source>
        <dbReference type="ARBA" id="ARBA00022989"/>
    </source>
</evidence>
<dbReference type="EMBL" id="CP082237">
    <property type="protein sequence ID" value="QZT32562.1"/>
    <property type="molecule type" value="Genomic_DNA"/>
</dbReference>
<dbReference type="InterPro" id="IPR004761">
    <property type="entry name" value="Spore_GerAB"/>
</dbReference>
<dbReference type="eggNOG" id="COG0814">
    <property type="taxonomic scope" value="Bacteria"/>
</dbReference>
<evidence type="ECO:0000256" key="5">
    <source>
        <dbReference type="ARBA" id="ARBA00022692"/>
    </source>
</evidence>
<dbReference type="PANTHER" id="PTHR34975:SF2">
    <property type="entry name" value="SPORE GERMINATION PROTEIN A2"/>
    <property type="match status" value="1"/>
</dbReference>
<keyword evidence="6 9" id="KW-1133">Transmembrane helix</keyword>
<feature type="transmembrane region" description="Helical" evidence="9">
    <location>
        <begin position="247"/>
        <end position="267"/>
    </location>
</feature>
<feature type="transmembrane region" description="Helical" evidence="9">
    <location>
        <begin position="360"/>
        <end position="380"/>
    </location>
</feature>
<organism evidence="10 12">
    <name type="scientific">Caldalkalibacillus thermarum (strain TA2.A1)</name>
    <dbReference type="NCBI Taxonomy" id="986075"/>
    <lineage>
        <taxon>Bacteria</taxon>
        <taxon>Bacillati</taxon>
        <taxon>Bacillota</taxon>
        <taxon>Bacilli</taxon>
        <taxon>Bacillales</taxon>
        <taxon>Bacillaceae</taxon>
        <taxon>Caldalkalibacillus</taxon>
    </lineage>
</organism>
<evidence type="ECO:0000256" key="4">
    <source>
        <dbReference type="ARBA" id="ARBA00022544"/>
    </source>
</evidence>
<dbReference type="PANTHER" id="PTHR34975">
    <property type="entry name" value="SPORE GERMINATION PROTEIN A2"/>
    <property type="match status" value="1"/>
</dbReference>
<reference evidence="10 12" key="1">
    <citation type="journal article" date="2011" name="J. Bacteriol.">
        <title>Draft genome sequence of the thermoalkaliphilic Caldalkalibacillus thermarum strain TA2.A1.</title>
        <authorList>
            <person name="Kalamorz F."/>
            <person name="Keis S."/>
            <person name="McMillan D.G."/>
            <person name="Olsson K."/>
            <person name="Stanton J.A."/>
            <person name="Stockwell P."/>
            <person name="Black M.A."/>
            <person name="Klingeman D.M."/>
            <person name="Land M.L."/>
            <person name="Han C.S."/>
            <person name="Martin S.L."/>
            <person name="Becher S.A."/>
            <person name="Peddie C.J."/>
            <person name="Morgan H.W."/>
            <person name="Matthies D."/>
            <person name="Preiss L."/>
            <person name="Meier T."/>
            <person name="Brown S.D."/>
            <person name="Cook G.M."/>
        </authorList>
    </citation>
    <scope>NUCLEOTIDE SEQUENCE [LARGE SCALE GENOMIC DNA]</scope>
    <source>
        <strain evidence="10 12">TA2.A1</strain>
    </source>
</reference>
<dbReference type="EMBL" id="AFCE01000140">
    <property type="protein sequence ID" value="EGL82740.1"/>
    <property type="molecule type" value="Genomic_DNA"/>
</dbReference>
<proteinExistence type="inferred from homology"/>
<evidence type="ECO:0000256" key="3">
    <source>
        <dbReference type="ARBA" id="ARBA00022448"/>
    </source>
</evidence>
<comment type="subcellular location">
    <subcellularLocation>
        <location evidence="1">Membrane</location>
        <topology evidence="1">Multi-pass membrane protein</topology>
    </subcellularLocation>
</comment>
<evidence type="ECO:0000256" key="7">
    <source>
        <dbReference type="ARBA" id="ARBA00023136"/>
    </source>
</evidence>
<reference evidence="11" key="3">
    <citation type="submission" date="2021-08" db="EMBL/GenBank/DDBJ databases">
        <authorList>
            <person name="de Jong S."/>
            <person name="van den Broek M."/>
            <person name="Merkel A."/>
            <person name="de la Torre Cortes P."/>
            <person name="Kalamorz F."/>
            <person name="Cook G."/>
            <person name="van Loosdrecht M."/>
            <person name="McMillan D."/>
        </authorList>
    </citation>
    <scope>NUCLEOTIDE SEQUENCE</scope>
    <source>
        <strain evidence="11">TA2.A1</strain>
    </source>
</reference>
<feature type="transmembrane region" description="Helical" evidence="9">
    <location>
        <begin position="173"/>
        <end position="192"/>
    </location>
</feature>
<evidence type="ECO:0000256" key="8">
    <source>
        <dbReference type="SAM" id="MobiDB-lite"/>
    </source>
</evidence>
<dbReference type="Proteomes" id="UP000825179">
    <property type="component" value="Chromosome"/>
</dbReference>
<feature type="transmembrane region" description="Helical" evidence="9">
    <location>
        <begin position="212"/>
        <end position="235"/>
    </location>
</feature>
<gene>
    <name evidence="10" type="ORF">CathTA2_1748</name>
    <name evidence="11" type="ORF">HUR95_09095</name>
</gene>
<feature type="transmembrane region" description="Helical" evidence="9">
    <location>
        <begin position="106"/>
        <end position="130"/>
    </location>
</feature>
<keyword evidence="13" id="KW-1185">Reference proteome</keyword>
<keyword evidence="3" id="KW-0813">Transport</keyword>
<feature type="transmembrane region" description="Helical" evidence="9">
    <location>
        <begin position="142"/>
        <end position="161"/>
    </location>
</feature>
<sequence>MLLHRTMVKPTTAKASQTERIVITPRESGSLIASTLIGVGVLTLPRSMSEVAREGAWLTTILGGLVTLALLIIWTRLSFRFPLKSMASYAPEILGPKNASNIMGKIVAAPFIIGFIGYWLFAVAVVLRAFGEVVVTTVLVNTPLEVIILTMLFLAYMLTLYEVDVVARVNELVLPLIVIPVVLIILFSLQSFRLEYFLPLWPDLRLKDLLQGILISVFAYLGYEIITVFGGYTFVTKKTLPANVGGFLTSLFINTAIVIVAVGSFGVEELQKLLWPTFELVKVTEVPGVILERVESAFLGVWVAAVFTSSANLIYAASFLAKKFVGKGKTHICALFFIPLIYWLALLPENVHILFEWQTYAGYAGLMASGAVPILLSILARIRKIGLYPPPYVIPQNGHNQHNQLNSQQLGDHADQQRNGTPDQNSQNKTNNNNENNSR</sequence>